<dbReference type="Proteomes" id="UP001238163">
    <property type="component" value="Unassembled WGS sequence"/>
</dbReference>
<reference evidence="1" key="1">
    <citation type="submission" date="2023-07" db="EMBL/GenBank/DDBJ databases">
        <title>Genomic Encyclopedia of Type Strains, Phase IV (KMG-IV): sequencing the most valuable type-strain genomes for metagenomic binning, comparative biology and taxonomic classification.</title>
        <authorList>
            <person name="Goeker M."/>
        </authorList>
    </citation>
    <scope>NUCLEOTIDE SEQUENCE</scope>
    <source>
        <strain evidence="1">DSM 24202</strain>
    </source>
</reference>
<sequence>MITASSKSTCPSVEQLSQFLDLTVADLSQPQWDLVASHLKECAACRNKVAAYQRLDQAIEVAVAPPAGLADRIIAACQDANAHETIRPFPWWRSGWGKAGIAAAVLAFAGLTAVNVSTSGSGDSFVASAPQDSATPAMLPAAAGPLFAEAATAVPVSPPAEDGASATGALYERGKLSGSVNSQDLRTVSRMAQKAQAAPAAAVKYLLPDTVRHVWTVDDLARSRKRLADASTAMQAPVAWSNDDERGRLKAVLLLTDGELQQLVDRLGDGHWALVSPYLPQPNAPDLVHVTGKRLQYEIILVQREK</sequence>
<gene>
    <name evidence="1" type="ORF">J3R75_000263</name>
</gene>
<organism evidence="1 2">
    <name type="scientific">Oligosphaera ethanolica</name>
    <dbReference type="NCBI Taxonomy" id="760260"/>
    <lineage>
        <taxon>Bacteria</taxon>
        <taxon>Pseudomonadati</taxon>
        <taxon>Lentisphaerota</taxon>
        <taxon>Oligosphaeria</taxon>
        <taxon>Oligosphaerales</taxon>
        <taxon>Oligosphaeraceae</taxon>
        <taxon>Oligosphaera</taxon>
    </lineage>
</organism>
<name>A0AAE3VDF5_9BACT</name>
<evidence type="ECO:0000313" key="2">
    <source>
        <dbReference type="Proteomes" id="UP001238163"/>
    </source>
</evidence>
<dbReference type="AlphaFoldDB" id="A0AAE3VDF5"/>
<keyword evidence="2" id="KW-1185">Reference proteome</keyword>
<protein>
    <recommendedName>
        <fullName evidence="3">Zinc-finger domain-containing protein</fullName>
    </recommendedName>
</protein>
<comment type="caution">
    <text evidence="1">The sequence shown here is derived from an EMBL/GenBank/DDBJ whole genome shotgun (WGS) entry which is preliminary data.</text>
</comment>
<dbReference type="EMBL" id="JAUSVL010000001">
    <property type="protein sequence ID" value="MDQ0288156.1"/>
    <property type="molecule type" value="Genomic_DNA"/>
</dbReference>
<dbReference type="RefSeq" id="WP_307259393.1">
    <property type="nucleotide sequence ID" value="NZ_JAUSVL010000001.1"/>
</dbReference>
<proteinExistence type="predicted"/>
<evidence type="ECO:0008006" key="3">
    <source>
        <dbReference type="Google" id="ProtNLM"/>
    </source>
</evidence>
<evidence type="ECO:0000313" key="1">
    <source>
        <dbReference type="EMBL" id="MDQ0288156.1"/>
    </source>
</evidence>
<accession>A0AAE3VDF5</accession>